<protein>
    <recommendedName>
        <fullName evidence="1">Myb/SANT-like domain-containing protein</fullName>
    </recommendedName>
</protein>
<feature type="domain" description="Myb/SANT-like" evidence="1">
    <location>
        <begin position="2"/>
        <end position="92"/>
    </location>
</feature>
<gene>
    <name evidence="2" type="ORF">Dsin_016298</name>
</gene>
<proteinExistence type="predicted"/>
<evidence type="ECO:0000313" key="3">
    <source>
        <dbReference type="Proteomes" id="UP001281410"/>
    </source>
</evidence>
<dbReference type="PANTHER" id="PTHR46929:SF4">
    <property type="entry name" value="MYB_SANT-LIKE DOMAIN-CONTAINING PROTEIN"/>
    <property type="match status" value="1"/>
</dbReference>
<dbReference type="EMBL" id="JANJYJ010000005">
    <property type="protein sequence ID" value="KAK3211592.1"/>
    <property type="molecule type" value="Genomic_DNA"/>
</dbReference>
<comment type="caution">
    <text evidence="2">The sequence shown here is derived from an EMBL/GenBank/DDBJ whole genome shotgun (WGS) entry which is preliminary data.</text>
</comment>
<accession>A0AAE0AE30</accession>
<evidence type="ECO:0000259" key="1">
    <source>
        <dbReference type="Pfam" id="PF12776"/>
    </source>
</evidence>
<dbReference type="Proteomes" id="UP001281410">
    <property type="component" value="Unassembled WGS sequence"/>
</dbReference>
<dbReference type="AlphaFoldDB" id="A0AAE0AE30"/>
<name>A0AAE0AE30_9ROSI</name>
<keyword evidence="3" id="KW-1185">Reference proteome</keyword>
<evidence type="ECO:0000313" key="2">
    <source>
        <dbReference type="EMBL" id="KAK3211592.1"/>
    </source>
</evidence>
<dbReference type="PANTHER" id="PTHR46929">
    <property type="entry name" value="EXPRESSED PROTEIN"/>
    <property type="match status" value="1"/>
</dbReference>
<reference evidence="2" key="1">
    <citation type="journal article" date="2023" name="Plant J.">
        <title>Genome sequences and population genomics provide insights into the demographic history, inbreeding, and mutation load of two 'living fossil' tree species of Dipteronia.</title>
        <authorList>
            <person name="Feng Y."/>
            <person name="Comes H.P."/>
            <person name="Chen J."/>
            <person name="Zhu S."/>
            <person name="Lu R."/>
            <person name="Zhang X."/>
            <person name="Li P."/>
            <person name="Qiu J."/>
            <person name="Olsen K.M."/>
            <person name="Qiu Y."/>
        </authorList>
    </citation>
    <scope>NUCLEOTIDE SEQUENCE</scope>
    <source>
        <strain evidence="2">NBL</strain>
    </source>
</reference>
<dbReference type="Pfam" id="PF12776">
    <property type="entry name" value="Myb_DNA-bind_3"/>
    <property type="match status" value="1"/>
</dbReference>
<sequence>MDDHRIDALYTQHAQGNRGDGNFTSKTYENIVLELREKLGVDIDKDKVKNSIKSPKTNFSECYELFNKGGLSGFAWNPKTKIWSAEPEVWENLLEANHSAKKWQHTPIGNHEKLVDLFVKDRATGAGAETAKEKRKRWDNGSGDNYETVEGIDQLLSQNEVTLESFDRMDDYIDTMVSPAIKEGNSTFEKSQPQVYSEQELWNDLQAMGFAQSILTDAYLYLIENPDKRMAFFGCPLEGRKDLLEMMIYGNGNR</sequence>
<organism evidence="2 3">
    <name type="scientific">Dipteronia sinensis</name>
    <dbReference type="NCBI Taxonomy" id="43782"/>
    <lineage>
        <taxon>Eukaryota</taxon>
        <taxon>Viridiplantae</taxon>
        <taxon>Streptophyta</taxon>
        <taxon>Embryophyta</taxon>
        <taxon>Tracheophyta</taxon>
        <taxon>Spermatophyta</taxon>
        <taxon>Magnoliopsida</taxon>
        <taxon>eudicotyledons</taxon>
        <taxon>Gunneridae</taxon>
        <taxon>Pentapetalae</taxon>
        <taxon>rosids</taxon>
        <taxon>malvids</taxon>
        <taxon>Sapindales</taxon>
        <taxon>Sapindaceae</taxon>
        <taxon>Hippocastanoideae</taxon>
        <taxon>Acereae</taxon>
        <taxon>Dipteronia</taxon>
    </lineage>
</organism>
<dbReference type="InterPro" id="IPR024752">
    <property type="entry name" value="Myb/SANT-like_dom"/>
</dbReference>